<dbReference type="STRING" id="1279009.ADICEAN_01609"/>
<organism evidence="4 5">
    <name type="scientific">Cesiribacter andamanensis AMV16</name>
    <dbReference type="NCBI Taxonomy" id="1279009"/>
    <lineage>
        <taxon>Bacteria</taxon>
        <taxon>Pseudomonadati</taxon>
        <taxon>Bacteroidota</taxon>
        <taxon>Cytophagia</taxon>
        <taxon>Cytophagales</taxon>
        <taxon>Cesiribacteraceae</taxon>
        <taxon>Cesiribacter</taxon>
    </lineage>
</organism>
<accession>M7N7K7</accession>
<comment type="caution">
    <text evidence="4">The sequence shown here is derived from an EMBL/GenBank/DDBJ whole genome shotgun (WGS) entry which is preliminary data.</text>
</comment>
<dbReference type="InterPro" id="IPR025493">
    <property type="entry name" value="DUF4384"/>
</dbReference>
<dbReference type="OrthoDB" id="1491023at2"/>
<evidence type="ECO:0000313" key="4">
    <source>
        <dbReference type="EMBL" id="EMR03216.1"/>
    </source>
</evidence>
<dbReference type="AlphaFoldDB" id="M7N7K7"/>
<evidence type="ECO:0000259" key="3">
    <source>
        <dbReference type="Pfam" id="PF14326"/>
    </source>
</evidence>
<protein>
    <submittedName>
        <fullName evidence="4">Uncharacterized protein</fullName>
    </submittedName>
</protein>
<keyword evidence="1" id="KW-0732">Signal</keyword>
<evidence type="ECO:0000259" key="2">
    <source>
        <dbReference type="Pfam" id="PF00656"/>
    </source>
</evidence>
<dbReference type="Pfam" id="PF00656">
    <property type="entry name" value="Peptidase_C14"/>
    <property type="match status" value="1"/>
</dbReference>
<dbReference type="PANTHER" id="PTHR48104:SF30">
    <property type="entry name" value="METACASPASE-1"/>
    <property type="match status" value="1"/>
</dbReference>
<dbReference type="Gene3D" id="3.40.50.1460">
    <property type="match status" value="1"/>
</dbReference>
<sequence length="664" mass="72887">MKYLLTALFSCLLLGAQAQNKHALIVAVGDYDPSTGWGKISSLNDIDLIKSALQQQGFKDQHIKVITDAQATRAGIVKELQDLKGRVKPTDIVMFHFSGHGQQIMDDNGDEFDGFDEALVPYDAPKKYIKGVYEGENHLRDEVLGGLLDGVREKVGKQGELLVVIDACHSGTGTRGLAVARGTQEVLAPEGYNPQNTCTDNSCNYDLVSNKPNLAPMICYFGASPHELNFETFDEQGRGVGSLSWAFAKAMSASGPNTTHKSLFDRIKLEMAAVAPRQTPQIEGNMNVQVFQGKTVTLPQHYTVLKWLDDKNLTLSAGTLLGLNEGSEITLYPMDTRNLATATPLGKGTVSYADMLTADVSFDKPIAKEVAQKSWAFVTSKNHGKLEVSVKLDMQQGELYTALTQAIKQRPFIKVVSTNPDLVIDNGNAFARGEEVQVMSAQDHVLYRQPVQAVAVTVEQLITTIHSVAQAKFLKNMESRSDNIALEMEMIPVTVRKEGRRVVVDKTLDPASKRDATGNLVFKEGDYFQIRVKSTGYRGAYFSILDFTPENEVSILVPGQNRQAQDYFLKAGETKVLPEIFQLGAPYGTEVFKLISTEQPMDLSSILVSRGENNSRNSGNPFEALFKDSFKSNGDVQHRSAATTNVPPDAVHIQNAVFTIKPNN</sequence>
<keyword evidence="5" id="KW-1185">Reference proteome</keyword>
<feature type="chain" id="PRO_5004081736" evidence="1">
    <location>
        <begin position="19"/>
        <end position="664"/>
    </location>
</feature>
<dbReference type="GO" id="GO:0005737">
    <property type="term" value="C:cytoplasm"/>
    <property type="evidence" value="ECO:0007669"/>
    <property type="project" value="TreeGrafter"/>
</dbReference>
<dbReference type="EMBL" id="AODQ01000031">
    <property type="protein sequence ID" value="EMR03216.1"/>
    <property type="molecule type" value="Genomic_DNA"/>
</dbReference>
<gene>
    <name evidence="4" type="ORF">ADICEAN_01609</name>
</gene>
<feature type="domain" description="Peptidase C14 caspase" evidence="2">
    <location>
        <begin position="21"/>
        <end position="289"/>
    </location>
</feature>
<dbReference type="PANTHER" id="PTHR48104">
    <property type="entry name" value="METACASPASE-4"/>
    <property type="match status" value="1"/>
</dbReference>
<dbReference type="eggNOG" id="COG4249">
    <property type="taxonomic scope" value="Bacteria"/>
</dbReference>
<evidence type="ECO:0000313" key="5">
    <source>
        <dbReference type="Proteomes" id="UP000011910"/>
    </source>
</evidence>
<dbReference type="Pfam" id="PF14326">
    <property type="entry name" value="DUF4384"/>
    <property type="match status" value="1"/>
</dbReference>
<dbReference type="InterPro" id="IPR011600">
    <property type="entry name" value="Pept_C14_caspase"/>
</dbReference>
<dbReference type="SUPFAM" id="SSF52129">
    <property type="entry name" value="Caspase-like"/>
    <property type="match status" value="1"/>
</dbReference>
<dbReference type="GO" id="GO:0004197">
    <property type="term" value="F:cysteine-type endopeptidase activity"/>
    <property type="evidence" value="ECO:0007669"/>
    <property type="project" value="InterPro"/>
</dbReference>
<dbReference type="RefSeq" id="WP_009195006.1">
    <property type="nucleotide sequence ID" value="NZ_AODQ01000031.1"/>
</dbReference>
<dbReference type="Proteomes" id="UP000011910">
    <property type="component" value="Unassembled WGS sequence"/>
</dbReference>
<dbReference type="InterPro" id="IPR029030">
    <property type="entry name" value="Caspase-like_dom_sf"/>
</dbReference>
<dbReference type="InterPro" id="IPR050452">
    <property type="entry name" value="Metacaspase"/>
</dbReference>
<feature type="signal peptide" evidence="1">
    <location>
        <begin position="1"/>
        <end position="18"/>
    </location>
</feature>
<reference evidence="4 5" key="1">
    <citation type="journal article" date="2013" name="Genome Announc.">
        <title>Draft Genome Sequence of Cesiribacter andamanensis Strain AMV16T, Isolated from a Soil Sample from a Mud Volcano in the Andaman Islands, India.</title>
        <authorList>
            <person name="Shivaji S."/>
            <person name="Ara S."/>
            <person name="Begum Z."/>
            <person name="Srinivas T.N."/>
            <person name="Singh A."/>
            <person name="Kumar Pinnaka A."/>
        </authorList>
    </citation>
    <scope>NUCLEOTIDE SEQUENCE [LARGE SCALE GENOMIC DNA]</scope>
    <source>
        <strain evidence="4 5">AMV16</strain>
    </source>
</reference>
<dbReference type="GO" id="GO:0006508">
    <property type="term" value="P:proteolysis"/>
    <property type="evidence" value="ECO:0007669"/>
    <property type="project" value="InterPro"/>
</dbReference>
<feature type="domain" description="DUF4384" evidence="3">
    <location>
        <begin position="522"/>
        <end position="600"/>
    </location>
</feature>
<evidence type="ECO:0000256" key="1">
    <source>
        <dbReference type="SAM" id="SignalP"/>
    </source>
</evidence>
<proteinExistence type="predicted"/>
<name>M7N7K7_9BACT</name>